<evidence type="ECO:0000256" key="6">
    <source>
        <dbReference type="ARBA" id="ARBA00022840"/>
    </source>
</evidence>
<comment type="subcellular location">
    <subcellularLocation>
        <location evidence="1">Endomembrane system</location>
    </subcellularLocation>
</comment>
<keyword evidence="12" id="KW-1185">Reference proteome</keyword>
<gene>
    <name evidence="11" type="ORF">PMAYCL1PPCAC_26683</name>
</gene>
<dbReference type="GO" id="GO:0048680">
    <property type="term" value="P:positive regulation of axon regeneration"/>
    <property type="evidence" value="ECO:0007669"/>
    <property type="project" value="UniProtKB-ARBA"/>
</dbReference>
<dbReference type="InterPro" id="IPR001245">
    <property type="entry name" value="Ser-Thr/Tyr_kinase_cat_dom"/>
</dbReference>
<evidence type="ECO:0000256" key="9">
    <source>
        <dbReference type="ARBA" id="ARBA00051243"/>
    </source>
</evidence>
<comment type="caution">
    <text evidence="11">The sequence shown here is derived from an EMBL/GenBank/DDBJ whole genome shotgun (WGS) entry which is preliminary data.</text>
</comment>
<dbReference type="InterPro" id="IPR050122">
    <property type="entry name" value="RTK"/>
</dbReference>
<protein>
    <recommendedName>
        <fullName evidence="2">receptor protein-tyrosine kinase</fullName>
        <ecNumber evidence="2">2.7.10.1</ecNumber>
    </recommendedName>
</protein>
<dbReference type="FunFam" id="1.10.510.10:FF:001512">
    <property type="entry name" value="Receptor tyrosine-protein kinase erbB-2"/>
    <property type="match status" value="1"/>
</dbReference>
<dbReference type="EMBL" id="BTRK01000006">
    <property type="protein sequence ID" value="GMR56488.1"/>
    <property type="molecule type" value="Genomic_DNA"/>
</dbReference>
<evidence type="ECO:0000256" key="4">
    <source>
        <dbReference type="ARBA" id="ARBA00022741"/>
    </source>
</evidence>
<proteinExistence type="predicted"/>
<dbReference type="PIRSF" id="PIRSF000654">
    <property type="entry name" value="Integrin-linked_kinase"/>
    <property type="match status" value="1"/>
</dbReference>
<dbReference type="GO" id="GO:0007169">
    <property type="term" value="P:cell surface receptor protein tyrosine kinase signaling pathway"/>
    <property type="evidence" value="ECO:0007669"/>
    <property type="project" value="TreeGrafter"/>
</dbReference>
<organism evidence="11 12">
    <name type="scientific">Pristionchus mayeri</name>
    <dbReference type="NCBI Taxonomy" id="1317129"/>
    <lineage>
        <taxon>Eukaryota</taxon>
        <taxon>Metazoa</taxon>
        <taxon>Ecdysozoa</taxon>
        <taxon>Nematoda</taxon>
        <taxon>Chromadorea</taxon>
        <taxon>Rhabditida</taxon>
        <taxon>Rhabditina</taxon>
        <taxon>Diplogasteromorpha</taxon>
        <taxon>Diplogasteroidea</taxon>
        <taxon>Neodiplogasteridae</taxon>
        <taxon>Pristionchus</taxon>
    </lineage>
</organism>
<dbReference type="InterPro" id="IPR008266">
    <property type="entry name" value="Tyr_kinase_AS"/>
</dbReference>
<dbReference type="InterPro" id="IPR011009">
    <property type="entry name" value="Kinase-like_dom_sf"/>
</dbReference>
<keyword evidence="8" id="KW-0829">Tyrosine-protein kinase</keyword>
<sequence length="230" mass="26144">MHVSCCFREAVIAREFSHRNIVKTIGVCSIKPYIITEFMPGGNLKDYVRTKRLSAAEYLPITQKIACAMAHLELKGIVHRDLAARNVLVGQTIDTIKLTDFGLARCLEDSDYYKTDNVIFPYKWTAPEAFVMNGEGVNNQIGKFTTASDVWSFGVVLWELYSKGAEPYGNLEGPRIYEKLKDDNYRLTCPTACPPTIYTKMLECWLLDPKDRPTFSQLFKFLIDPYGITS</sequence>
<dbReference type="InterPro" id="IPR000719">
    <property type="entry name" value="Prot_kinase_dom"/>
</dbReference>
<dbReference type="PANTHER" id="PTHR24416">
    <property type="entry name" value="TYROSINE-PROTEIN KINASE RECEPTOR"/>
    <property type="match status" value="1"/>
</dbReference>
<accession>A0AAN5I8G5</accession>
<dbReference type="PRINTS" id="PR00109">
    <property type="entry name" value="TYRKINASE"/>
</dbReference>
<evidence type="ECO:0000256" key="1">
    <source>
        <dbReference type="ARBA" id="ARBA00004308"/>
    </source>
</evidence>
<evidence type="ECO:0000256" key="7">
    <source>
        <dbReference type="ARBA" id="ARBA00023136"/>
    </source>
</evidence>
<dbReference type="SMART" id="SM00219">
    <property type="entry name" value="TyrKc"/>
    <property type="match status" value="1"/>
</dbReference>
<dbReference type="PROSITE" id="PS00109">
    <property type="entry name" value="PROTEIN_KINASE_TYR"/>
    <property type="match status" value="1"/>
</dbReference>
<feature type="domain" description="Protein kinase" evidence="10">
    <location>
        <begin position="1"/>
        <end position="227"/>
    </location>
</feature>
<dbReference type="EC" id="2.7.10.1" evidence="2"/>
<dbReference type="Pfam" id="PF07714">
    <property type="entry name" value="PK_Tyr_Ser-Thr"/>
    <property type="match status" value="1"/>
</dbReference>
<keyword evidence="6" id="KW-0067">ATP-binding</keyword>
<dbReference type="GO" id="GO:0043235">
    <property type="term" value="C:receptor complex"/>
    <property type="evidence" value="ECO:0007669"/>
    <property type="project" value="TreeGrafter"/>
</dbReference>
<keyword evidence="7" id="KW-0472">Membrane</keyword>
<evidence type="ECO:0000256" key="8">
    <source>
        <dbReference type="ARBA" id="ARBA00023137"/>
    </source>
</evidence>
<reference evidence="12" key="1">
    <citation type="submission" date="2022-10" db="EMBL/GenBank/DDBJ databases">
        <title>Genome assembly of Pristionchus species.</title>
        <authorList>
            <person name="Yoshida K."/>
            <person name="Sommer R.J."/>
        </authorList>
    </citation>
    <scope>NUCLEOTIDE SEQUENCE [LARGE SCALE GENOMIC DNA]</scope>
    <source>
        <strain evidence="12">RS5460</strain>
    </source>
</reference>
<dbReference type="CDD" id="cd00192">
    <property type="entry name" value="PTKc"/>
    <property type="match status" value="1"/>
</dbReference>
<dbReference type="SUPFAM" id="SSF56112">
    <property type="entry name" value="Protein kinase-like (PK-like)"/>
    <property type="match status" value="1"/>
</dbReference>
<evidence type="ECO:0000256" key="5">
    <source>
        <dbReference type="ARBA" id="ARBA00022777"/>
    </source>
</evidence>
<dbReference type="AlphaFoldDB" id="A0AAN5I8G5"/>
<dbReference type="GO" id="GO:0012505">
    <property type="term" value="C:endomembrane system"/>
    <property type="evidence" value="ECO:0007669"/>
    <property type="project" value="UniProtKB-SubCell"/>
</dbReference>
<dbReference type="GO" id="GO:0004714">
    <property type="term" value="F:transmembrane receptor protein tyrosine kinase activity"/>
    <property type="evidence" value="ECO:0007669"/>
    <property type="project" value="UniProtKB-EC"/>
</dbReference>
<evidence type="ECO:0000313" key="12">
    <source>
        <dbReference type="Proteomes" id="UP001328107"/>
    </source>
</evidence>
<name>A0AAN5I8G5_9BILA</name>
<evidence type="ECO:0000256" key="2">
    <source>
        <dbReference type="ARBA" id="ARBA00011902"/>
    </source>
</evidence>
<evidence type="ECO:0000256" key="3">
    <source>
        <dbReference type="ARBA" id="ARBA00022679"/>
    </source>
</evidence>
<dbReference type="Gene3D" id="1.10.510.10">
    <property type="entry name" value="Transferase(Phosphotransferase) domain 1"/>
    <property type="match status" value="1"/>
</dbReference>
<dbReference type="PROSITE" id="PS50011">
    <property type="entry name" value="PROTEIN_KINASE_DOM"/>
    <property type="match status" value="1"/>
</dbReference>
<comment type="catalytic activity">
    <reaction evidence="9">
        <text>L-tyrosyl-[protein] + ATP = O-phospho-L-tyrosyl-[protein] + ADP + H(+)</text>
        <dbReference type="Rhea" id="RHEA:10596"/>
        <dbReference type="Rhea" id="RHEA-COMP:10136"/>
        <dbReference type="Rhea" id="RHEA-COMP:20101"/>
        <dbReference type="ChEBI" id="CHEBI:15378"/>
        <dbReference type="ChEBI" id="CHEBI:30616"/>
        <dbReference type="ChEBI" id="CHEBI:46858"/>
        <dbReference type="ChEBI" id="CHEBI:61978"/>
        <dbReference type="ChEBI" id="CHEBI:456216"/>
        <dbReference type="EC" id="2.7.10.1"/>
    </reaction>
</comment>
<keyword evidence="3" id="KW-0808">Transferase</keyword>
<dbReference type="GO" id="GO:0005886">
    <property type="term" value="C:plasma membrane"/>
    <property type="evidence" value="ECO:0007669"/>
    <property type="project" value="TreeGrafter"/>
</dbReference>
<dbReference type="PANTHER" id="PTHR24416:SF611">
    <property type="entry name" value="TYROSINE-PROTEIN KINASE TRANSMEMBRANE RECEPTOR ROR"/>
    <property type="match status" value="1"/>
</dbReference>
<dbReference type="GO" id="GO:0005524">
    <property type="term" value="F:ATP binding"/>
    <property type="evidence" value="ECO:0007669"/>
    <property type="project" value="UniProtKB-KW"/>
</dbReference>
<dbReference type="InterPro" id="IPR020635">
    <property type="entry name" value="Tyr_kinase_cat_dom"/>
</dbReference>
<evidence type="ECO:0000313" key="11">
    <source>
        <dbReference type="EMBL" id="GMR56488.1"/>
    </source>
</evidence>
<keyword evidence="5" id="KW-0418">Kinase</keyword>
<keyword evidence="4" id="KW-0547">Nucleotide-binding</keyword>
<evidence type="ECO:0000259" key="10">
    <source>
        <dbReference type="PROSITE" id="PS50011"/>
    </source>
</evidence>
<dbReference type="GO" id="GO:0061564">
    <property type="term" value="P:axon development"/>
    <property type="evidence" value="ECO:0007669"/>
    <property type="project" value="UniProtKB-ARBA"/>
</dbReference>
<dbReference type="Proteomes" id="UP001328107">
    <property type="component" value="Unassembled WGS sequence"/>
</dbReference>